<dbReference type="EMBL" id="CAJNOQ010005046">
    <property type="protein sequence ID" value="CAF1084030.1"/>
    <property type="molecule type" value="Genomic_DNA"/>
</dbReference>
<evidence type="ECO:0000313" key="5">
    <source>
        <dbReference type="EMBL" id="CAF3849668.1"/>
    </source>
</evidence>
<gene>
    <name evidence="3" type="ORF">GPM918_LOCUS17913</name>
    <name evidence="4" type="ORF">OVA965_LOCUS28553</name>
    <name evidence="5" type="ORF">SRO942_LOCUS17910</name>
    <name evidence="6" type="ORF">TMI583_LOCUS29310</name>
</gene>
<sequence>MSVRKNSNSCRPANRPLSTASSNKNVTAPLPLMNIDLGRSSSSFIPSLLEINPVFDSNTKFDARRGRSESPSRGANAVLHELLNEEQSEIVQTFIQEMLENKNERIEIERKLYDTEIKLIRLQNDYTVLSNKFEIAKVDHDECKRELKDVLSENVELKNDMRILQNRITELINENQRSNGSTNNYRPQQTFNADRGQRNQPTFDLYEYENDNSEWKYNQPHKNPSATTKRRRY</sequence>
<feature type="compositionally biased region" description="Polar residues" evidence="2">
    <location>
        <begin position="175"/>
        <end position="202"/>
    </location>
</feature>
<feature type="region of interest" description="Disordered" evidence="2">
    <location>
        <begin position="175"/>
        <end position="233"/>
    </location>
</feature>
<dbReference type="EMBL" id="CAJOBC010005046">
    <property type="protein sequence ID" value="CAF3849668.1"/>
    <property type="molecule type" value="Genomic_DNA"/>
</dbReference>
<evidence type="ECO:0000313" key="6">
    <source>
        <dbReference type="EMBL" id="CAF4107871.1"/>
    </source>
</evidence>
<proteinExistence type="predicted"/>
<keyword evidence="7" id="KW-1185">Reference proteome</keyword>
<feature type="coiled-coil region" evidence="1">
    <location>
        <begin position="140"/>
        <end position="174"/>
    </location>
</feature>
<dbReference type="Proteomes" id="UP000663829">
    <property type="component" value="Unassembled WGS sequence"/>
</dbReference>
<dbReference type="Proteomes" id="UP000681722">
    <property type="component" value="Unassembled WGS sequence"/>
</dbReference>
<dbReference type="AlphaFoldDB" id="A0A814MUS8"/>
<evidence type="ECO:0000313" key="7">
    <source>
        <dbReference type="Proteomes" id="UP000663829"/>
    </source>
</evidence>
<evidence type="ECO:0000313" key="3">
    <source>
        <dbReference type="EMBL" id="CAF1084030.1"/>
    </source>
</evidence>
<name>A0A814MUS8_9BILA</name>
<evidence type="ECO:0000256" key="2">
    <source>
        <dbReference type="SAM" id="MobiDB-lite"/>
    </source>
</evidence>
<feature type="region of interest" description="Disordered" evidence="2">
    <location>
        <begin position="1"/>
        <end position="25"/>
    </location>
</feature>
<dbReference type="Proteomes" id="UP000677228">
    <property type="component" value="Unassembled WGS sequence"/>
</dbReference>
<dbReference type="Proteomes" id="UP000682733">
    <property type="component" value="Unassembled WGS sequence"/>
</dbReference>
<evidence type="ECO:0000256" key="1">
    <source>
        <dbReference type="SAM" id="Coils"/>
    </source>
</evidence>
<protein>
    <submittedName>
        <fullName evidence="3">Uncharacterized protein</fullName>
    </submittedName>
</protein>
<evidence type="ECO:0000313" key="4">
    <source>
        <dbReference type="EMBL" id="CAF1301444.1"/>
    </source>
</evidence>
<comment type="caution">
    <text evidence="3">The sequence shown here is derived from an EMBL/GenBank/DDBJ whole genome shotgun (WGS) entry which is preliminary data.</text>
</comment>
<dbReference type="EMBL" id="CAJOBA010041143">
    <property type="protein sequence ID" value="CAF4107871.1"/>
    <property type="molecule type" value="Genomic_DNA"/>
</dbReference>
<organism evidence="3 7">
    <name type="scientific">Didymodactylos carnosus</name>
    <dbReference type="NCBI Taxonomy" id="1234261"/>
    <lineage>
        <taxon>Eukaryota</taxon>
        <taxon>Metazoa</taxon>
        <taxon>Spiralia</taxon>
        <taxon>Gnathifera</taxon>
        <taxon>Rotifera</taxon>
        <taxon>Eurotatoria</taxon>
        <taxon>Bdelloidea</taxon>
        <taxon>Philodinida</taxon>
        <taxon>Philodinidae</taxon>
        <taxon>Didymodactylos</taxon>
    </lineage>
</organism>
<dbReference type="EMBL" id="CAJNOK010019561">
    <property type="protein sequence ID" value="CAF1301444.1"/>
    <property type="molecule type" value="Genomic_DNA"/>
</dbReference>
<accession>A0A814MUS8</accession>
<reference evidence="3" key="1">
    <citation type="submission" date="2021-02" db="EMBL/GenBank/DDBJ databases">
        <authorList>
            <person name="Nowell W R."/>
        </authorList>
    </citation>
    <scope>NUCLEOTIDE SEQUENCE</scope>
</reference>
<keyword evidence="1" id="KW-0175">Coiled coil</keyword>